<dbReference type="Pfam" id="PF01397">
    <property type="entry name" value="Terpene_synth"/>
    <property type="match status" value="1"/>
</dbReference>
<gene>
    <name evidence="8" type="ORF">FEM48_Zijuj01G0137300</name>
</gene>
<dbReference type="GO" id="GO:0010333">
    <property type="term" value="F:terpene synthase activity"/>
    <property type="evidence" value="ECO:0007669"/>
    <property type="project" value="InterPro"/>
</dbReference>
<evidence type="ECO:0000256" key="5">
    <source>
        <dbReference type="SAM" id="MobiDB-lite"/>
    </source>
</evidence>
<dbReference type="SUPFAM" id="SSF48576">
    <property type="entry name" value="Terpenoid synthases"/>
    <property type="match status" value="1"/>
</dbReference>
<dbReference type="SFLD" id="SFLDS00005">
    <property type="entry name" value="Isoprenoid_Synthase_Type_I"/>
    <property type="match status" value="1"/>
</dbReference>
<dbReference type="GO" id="GO:0016102">
    <property type="term" value="P:diterpenoid biosynthetic process"/>
    <property type="evidence" value="ECO:0007669"/>
    <property type="project" value="InterPro"/>
</dbReference>
<evidence type="ECO:0000313" key="8">
    <source>
        <dbReference type="EMBL" id="KAH7545849.1"/>
    </source>
</evidence>
<evidence type="ECO:0008006" key="10">
    <source>
        <dbReference type="Google" id="ProtNLM"/>
    </source>
</evidence>
<dbReference type="InterPro" id="IPR008930">
    <property type="entry name" value="Terpenoid_cyclase/PrenylTrfase"/>
</dbReference>
<dbReference type="Proteomes" id="UP000813462">
    <property type="component" value="Unassembled WGS sequence"/>
</dbReference>
<dbReference type="Pfam" id="PF03936">
    <property type="entry name" value="Terpene_synth_C"/>
    <property type="match status" value="1"/>
</dbReference>
<keyword evidence="2" id="KW-0479">Metal-binding</keyword>
<evidence type="ECO:0000256" key="2">
    <source>
        <dbReference type="ARBA" id="ARBA00022723"/>
    </source>
</evidence>
<keyword evidence="4" id="KW-0456">Lyase</keyword>
<evidence type="ECO:0000259" key="6">
    <source>
        <dbReference type="Pfam" id="PF01397"/>
    </source>
</evidence>
<dbReference type="CDD" id="cd00684">
    <property type="entry name" value="Terpene_cyclase_plant_C1"/>
    <property type="match status" value="1"/>
</dbReference>
<dbReference type="InterPro" id="IPR036965">
    <property type="entry name" value="Terpene_synth_N_sf"/>
</dbReference>
<feature type="domain" description="Terpene synthase N-terminal" evidence="6">
    <location>
        <begin position="67"/>
        <end position="225"/>
    </location>
</feature>
<comment type="caution">
    <text evidence="8">The sequence shown here is derived from an EMBL/GenBank/DDBJ whole genome shotgun (WGS) entry which is preliminary data.</text>
</comment>
<dbReference type="AlphaFoldDB" id="A0A978W1L5"/>
<dbReference type="Gene3D" id="1.10.600.10">
    <property type="entry name" value="Farnesyl Diphosphate Synthase"/>
    <property type="match status" value="1"/>
</dbReference>
<dbReference type="InterPro" id="IPR044814">
    <property type="entry name" value="Terpene_cyclase_plant_C1"/>
</dbReference>
<feature type="domain" description="Terpene synthase metal-binding" evidence="7">
    <location>
        <begin position="285"/>
        <end position="525"/>
    </location>
</feature>
<evidence type="ECO:0000256" key="4">
    <source>
        <dbReference type="ARBA" id="ARBA00023239"/>
    </source>
</evidence>
<feature type="region of interest" description="Disordered" evidence="5">
    <location>
        <begin position="1"/>
        <end position="23"/>
    </location>
</feature>
<dbReference type="SUPFAM" id="SSF48239">
    <property type="entry name" value="Terpenoid cyclases/Protein prenyltransferases"/>
    <property type="match status" value="1"/>
</dbReference>
<keyword evidence="3" id="KW-0460">Magnesium</keyword>
<proteinExistence type="predicted"/>
<dbReference type="InterPro" id="IPR001906">
    <property type="entry name" value="Terpene_synth_N"/>
</dbReference>
<dbReference type="InterPro" id="IPR034741">
    <property type="entry name" value="Terpene_cyclase-like_1_C"/>
</dbReference>
<dbReference type="InterPro" id="IPR050148">
    <property type="entry name" value="Terpene_synthase-like"/>
</dbReference>
<dbReference type="InterPro" id="IPR005630">
    <property type="entry name" value="Terpene_synthase_metal-bd"/>
</dbReference>
<dbReference type="Gene3D" id="1.50.10.130">
    <property type="entry name" value="Terpene synthase, N-terminal domain"/>
    <property type="match status" value="1"/>
</dbReference>
<dbReference type="GO" id="GO:0000287">
    <property type="term" value="F:magnesium ion binding"/>
    <property type="evidence" value="ECO:0007669"/>
    <property type="project" value="InterPro"/>
</dbReference>
<sequence length="579" mass="66539">MEISNAFLPSSTYPSNSAEISQNIGVPPPSNNWRFTEDKIFISTYPSRHNFDDQTEGFFSFTDNFGTEFVEKLKEFKNVASSLGEDSLESLKLVDAVLRLGIEYHFQEEIDRIIQCQYMKLKDDGYCEDGLYEVALRFRLFRQQGYHVSAVELYEHADIFNKFKGKDGKFKPILSQDMKGLMEMFEASQMSIEDEYILGEAENFSRHHLNALLERLVGDQARRIQNTLEHPCHKSLARLTARNFLHNFRVTKGWIKVAQDLARMDFKMVQSIHQNEIDKVSIWWNELGLSKELKFARNQPLKWYLWTVACLTDPRLSEQRIETTKPISLIYLIDDIFDIHGTLDELTLFTDAVNKWKFETTEQLPNYLKICFKALDDVTNEIAFKVYKMHGWNPVDSLKKAWGKLCNAFLVEAQWFASGCLPKAKDYLKNAVVSTGVHVVLVHIFFLLGEGITKEAVDALDQIPGIISSTATILRLWDDLGNAEDENQDGQDGSYVECYMKENHGSSVGEAREHVIQMITKTWKQLNHECLASNPFPASLKKASLNAARMVPLMYNYDGNHNLPSLEDYMKSLLSKTHP</sequence>
<evidence type="ECO:0000256" key="3">
    <source>
        <dbReference type="ARBA" id="ARBA00022842"/>
    </source>
</evidence>
<accession>A0A978W1L5</accession>
<dbReference type="InterPro" id="IPR008949">
    <property type="entry name" value="Isoprenoid_synthase_dom_sf"/>
</dbReference>
<dbReference type="PANTHER" id="PTHR31225:SF234">
    <property type="entry name" value="TERPENE SYNTHASE 4-RELATED"/>
    <property type="match status" value="1"/>
</dbReference>
<dbReference type="SFLD" id="SFLDG01019">
    <property type="entry name" value="Terpene_Cyclase_Like_1_C_Termi"/>
    <property type="match status" value="1"/>
</dbReference>
<dbReference type="PANTHER" id="PTHR31225">
    <property type="entry name" value="OS04G0344100 PROTEIN-RELATED"/>
    <property type="match status" value="1"/>
</dbReference>
<dbReference type="FunFam" id="1.10.600.10:FF:000007">
    <property type="entry name" value="Isoprene synthase, chloroplastic"/>
    <property type="match status" value="1"/>
</dbReference>
<dbReference type="EMBL" id="JAEACU010000001">
    <property type="protein sequence ID" value="KAH7545849.1"/>
    <property type="molecule type" value="Genomic_DNA"/>
</dbReference>
<name>A0A978W1L5_ZIZJJ</name>
<evidence type="ECO:0000313" key="9">
    <source>
        <dbReference type="Proteomes" id="UP000813462"/>
    </source>
</evidence>
<reference evidence="8" key="1">
    <citation type="journal article" date="2021" name="Front. Plant Sci.">
        <title>Chromosome-Scale Genome Assembly for Chinese Sour Jujube and Insights Into Its Genome Evolution and Domestication Signature.</title>
        <authorList>
            <person name="Shen L.-Y."/>
            <person name="Luo H."/>
            <person name="Wang X.-L."/>
            <person name="Wang X.-M."/>
            <person name="Qiu X.-J."/>
            <person name="Liu H."/>
            <person name="Zhou S.-S."/>
            <person name="Jia K.-H."/>
            <person name="Nie S."/>
            <person name="Bao Y.-T."/>
            <person name="Zhang R.-G."/>
            <person name="Yun Q.-Z."/>
            <person name="Chai Y.-H."/>
            <person name="Lu J.-Y."/>
            <person name="Li Y."/>
            <person name="Zhao S.-W."/>
            <person name="Mao J.-F."/>
            <person name="Jia S.-G."/>
            <person name="Mao Y.-M."/>
        </authorList>
    </citation>
    <scope>NUCLEOTIDE SEQUENCE</scope>
    <source>
        <strain evidence="8">AT0</strain>
        <tissue evidence="8">Leaf</tissue>
    </source>
</reference>
<feature type="compositionally biased region" description="Polar residues" evidence="5">
    <location>
        <begin position="7"/>
        <end position="23"/>
    </location>
</feature>
<evidence type="ECO:0000259" key="7">
    <source>
        <dbReference type="Pfam" id="PF03936"/>
    </source>
</evidence>
<comment type="cofactor">
    <cofactor evidence="1">
        <name>Mg(2+)</name>
        <dbReference type="ChEBI" id="CHEBI:18420"/>
    </cofactor>
</comment>
<evidence type="ECO:0000256" key="1">
    <source>
        <dbReference type="ARBA" id="ARBA00001946"/>
    </source>
</evidence>
<organism evidence="8 9">
    <name type="scientific">Ziziphus jujuba var. spinosa</name>
    <dbReference type="NCBI Taxonomy" id="714518"/>
    <lineage>
        <taxon>Eukaryota</taxon>
        <taxon>Viridiplantae</taxon>
        <taxon>Streptophyta</taxon>
        <taxon>Embryophyta</taxon>
        <taxon>Tracheophyta</taxon>
        <taxon>Spermatophyta</taxon>
        <taxon>Magnoliopsida</taxon>
        <taxon>eudicotyledons</taxon>
        <taxon>Gunneridae</taxon>
        <taxon>Pentapetalae</taxon>
        <taxon>rosids</taxon>
        <taxon>fabids</taxon>
        <taxon>Rosales</taxon>
        <taxon>Rhamnaceae</taxon>
        <taxon>Paliureae</taxon>
        <taxon>Ziziphus</taxon>
    </lineage>
</organism>
<protein>
    <recommendedName>
        <fullName evidence="10">(3S,6E)-nerolidol synthase 1-like</fullName>
    </recommendedName>
</protein>